<accession>A0ABV6LHS7</accession>
<evidence type="ECO:0000259" key="2">
    <source>
        <dbReference type="Pfam" id="PF12969"/>
    </source>
</evidence>
<gene>
    <name evidence="3" type="ORF">ACFFGT_32545</name>
</gene>
<keyword evidence="1" id="KW-0732">Signal</keyword>
<feature type="chain" id="PRO_5047459635" evidence="1">
    <location>
        <begin position="20"/>
        <end position="641"/>
    </location>
</feature>
<reference evidence="3 4" key="1">
    <citation type="submission" date="2024-09" db="EMBL/GenBank/DDBJ databases">
        <authorList>
            <person name="Sun Q."/>
            <person name="Mori K."/>
        </authorList>
    </citation>
    <scope>NUCLEOTIDE SEQUENCE [LARGE SCALE GENOMIC DNA]</scope>
    <source>
        <strain evidence="3 4">NCAIM B.02415</strain>
    </source>
</reference>
<evidence type="ECO:0000256" key="1">
    <source>
        <dbReference type="SAM" id="SignalP"/>
    </source>
</evidence>
<dbReference type="Proteomes" id="UP001589828">
    <property type="component" value="Unassembled WGS sequence"/>
</dbReference>
<feature type="signal peptide" evidence="1">
    <location>
        <begin position="1"/>
        <end position="19"/>
    </location>
</feature>
<comment type="caution">
    <text evidence="3">The sequence shown here is derived from an EMBL/GenBank/DDBJ whole genome shotgun (WGS) entry which is preliminary data.</text>
</comment>
<keyword evidence="4" id="KW-1185">Reference proteome</keyword>
<proteinExistence type="predicted"/>
<dbReference type="RefSeq" id="WP_377026691.1">
    <property type="nucleotide sequence ID" value="NZ_JBHLTS010000080.1"/>
</dbReference>
<organism evidence="3 4">
    <name type="scientific">Mucilaginibacter angelicae</name>
    <dbReference type="NCBI Taxonomy" id="869718"/>
    <lineage>
        <taxon>Bacteria</taxon>
        <taxon>Pseudomonadati</taxon>
        <taxon>Bacteroidota</taxon>
        <taxon>Sphingobacteriia</taxon>
        <taxon>Sphingobacteriales</taxon>
        <taxon>Sphingobacteriaceae</taxon>
        <taxon>Mucilaginibacter</taxon>
    </lineage>
</organism>
<protein>
    <submittedName>
        <fullName evidence="3">DUF3857 domain-containing protein</fullName>
    </submittedName>
</protein>
<evidence type="ECO:0000313" key="4">
    <source>
        <dbReference type="Proteomes" id="UP001589828"/>
    </source>
</evidence>
<feature type="domain" description="DUF3857" evidence="2">
    <location>
        <begin position="67"/>
        <end position="194"/>
    </location>
</feature>
<dbReference type="Gene3D" id="3.10.620.30">
    <property type="match status" value="1"/>
</dbReference>
<sequence>MRKLFTFFILILITTAAKSQVTTTSGTRQFGDIDKADLEMKACDFEKDANAEVLFDKGSVYFNHDYEIIFERHRRIKILNDNAKDMANVRLVYFDINHAQHLNDVQAETINLQNGAITTTVVDKKQIFSESVDKYRSALVFAFPNVKAGSVIEFKFRLTSSSILNFPDWYFQSDIPTRYSEITTDIPFILSYKNLVNVHYPFVVDKVAGANIHTQALANIPSLKDEPYMGARNDNSERILFQLISVRLPERYSFGFQETWNKVAESVLYSDDFGSQLNRKLPGEETILAKVKSFKTDDDKIAYLFNSVKNSMTWNGIHQAFTNDGTTKAWEKRTGNSAEINLALYRLLHKAGLKVYPMMVSTRSNGRVNPAYPNSYQFNSTVSYIPVDSAKYYILDASNKYNLYNRVPQDLLNTFGFYINNDEKDFNFLFMQDEVPMNKVIMLNAEIKPEGKMTGDADISSFGYNRASVVSTFKKEGEKKFTEDLAGNGLKITSLKMEDIDVDSLPAREKITFDLDLSSSDGNYIYFTPNLFTGLNTNPFLSEDRKTDIDFGYRDNCALTGMFKIPHGYAVEAMPKSITMSTPDNSIVFKRTVAEQDGAIMVRFNIDYKKTLYFKEDYPEFYEFCKKLHEMLSENVVLKKS</sequence>
<dbReference type="Pfam" id="PF12969">
    <property type="entry name" value="DUF3857"/>
    <property type="match status" value="1"/>
</dbReference>
<name>A0ABV6LHS7_9SPHI</name>
<dbReference type="EMBL" id="JBHLTS010000080">
    <property type="protein sequence ID" value="MFC0518989.1"/>
    <property type="molecule type" value="Genomic_DNA"/>
</dbReference>
<dbReference type="Gene3D" id="2.60.120.1130">
    <property type="match status" value="1"/>
</dbReference>
<evidence type="ECO:0000313" key="3">
    <source>
        <dbReference type="EMBL" id="MFC0518989.1"/>
    </source>
</evidence>
<dbReference type="Gene3D" id="2.60.40.3140">
    <property type="match status" value="1"/>
</dbReference>
<dbReference type="InterPro" id="IPR024618">
    <property type="entry name" value="DUF3857"/>
</dbReference>